<dbReference type="RefSeq" id="WP_230368846.1">
    <property type="nucleotide sequence ID" value="NZ_WLYX01000001.1"/>
</dbReference>
<accession>A0A844G9Z1</accession>
<keyword evidence="2" id="KW-1185">Reference proteome</keyword>
<evidence type="ECO:0008006" key="3">
    <source>
        <dbReference type="Google" id="ProtNLM"/>
    </source>
</evidence>
<dbReference type="EMBL" id="WLYX01000001">
    <property type="protein sequence ID" value="MTD32439.1"/>
    <property type="molecule type" value="Genomic_DNA"/>
</dbReference>
<dbReference type="AlphaFoldDB" id="A0A844G9Z1"/>
<organism evidence="1 2">
    <name type="scientific">Paludibacterium denitrificans</name>
    <dbReference type="NCBI Taxonomy" id="2675226"/>
    <lineage>
        <taxon>Bacteria</taxon>
        <taxon>Pseudomonadati</taxon>
        <taxon>Pseudomonadota</taxon>
        <taxon>Betaproteobacteria</taxon>
        <taxon>Neisseriales</taxon>
        <taxon>Chromobacteriaceae</taxon>
        <taxon>Paludibacterium</taxon>
    </lineage>
</organism>
<sequence>MPNHVVTIYPKRHTDKRSMAELVAPIDPREADQIKASKRRQVNVRRQLEEILEKRSNAERGMA</sequence>
<name>A0A844G9Z1_9NEIS</name>
<evidence type="ECO:0000313" key="2">
    <source>
        <dbReference type="Proteomes" id="UP000446658"/>
    </source>
</evidence>
<comment type="caution">
    <text evidence="1">The sequence shown here is derived from an EMBL/GenBank/DDBJ whole genome shotgun (WGS) entry which is preliminary data.</text>
</comment>
<dbReference type="Proteomes" id="UP000446658">
    <property type="component" value="Unassembled WGS sequence"/>
</dbReference>
<gene>
    <name evidence="1" type="ORF">GKE73_01390</name>
</gene>
<protein>
    <recommendedName>
        <fullName evidence="3">Transposase</fullName>
    </recommendedName>
</protein>
<evidence type="ECO:0000313" key="1">
    <source>
        <dbReference type="EMBL" id="MTD32439.1"/>
    </source>
</evidence>
<reference evidence="1 2" key="1">
    <citation type="submission" date="2019-11" db="EMBL/GenBank/DDBJ databases">
        <title>Draft genome sequence of Paludibacterium sp. dN18-1.</title>
        <authorList>
            <person name="Im W.-T."/>
        </authorList>
    </citation>
    <scope>NUCLEOTIDE SEQUENCE [LARGE SCALE GENOMIC DNA]</scope>
    <source>
        <strain evidence="2">dN 18-1</strain>
    </source>
</reference>
<proteinExistence type="predicted"/>